<dbReference type="Proteomes" id="UP001174694">
    <property type="component" value="Unassembled WGS sequence"/>
</dbReference>
<name>A0AA38SCW9_9PEZI</name>
<organism evidence="1 2">
    <name type="scientific">Pleurostoma richardsiae</name>
    <dbReference type="NCBI Taxonomy" id="41990"/>
    <lineage>
        <taxon>Eukaryota</taxon>
        <taxon>Fungi</taxon>
        <taxon>Dikarya</taxon>
        <taxon>Ascomycota</taxon>
        <taxon>Pezizomycotina</taxon>
        <taxon>Sordariomycetes</taxon>
        <taxon>Sordariomycetidae</taxon>
        <taxon>Calosphaeriales</taxon>
        <taxon>Pleurostomataceae</taxon>
        <taxon>Pleurostoma</taxon>
    </lineage>
</organism>
<reference evidence="1" key="1">
    <citation type="submission" date="2022-07" db="EMBL/GenBank/DDBJ databases">
        <title>Fungi with potential for degradation of polypropylene.</title>
        <authorList>
            <person name="Gostincar C."/>
        </authorList>
    </citation>
    <scope>NUCLEOTIDE SEQUENCE</scope>
    <source>
        <strain evidence="1">EXF-13308</strain>
    </source>
</reference>
<keyword evidence="2" id="KW-1185">Reference proteome</keyword>
<sequence>MEGKLLEDYLDVTALLANLNKETGSERANKEALELMKEYKSVEEKNKVAPDGFDRILEGDLEEVRNRLEASSIS</sequence>
<gene>
    <name evidence="1" type="ORF">NKR23_g1127</name>
</gene>
<comment type="caution">
    <text evidence="1">The sequence shown here is derived from an EMBL/GenBank/DDBJ whole genome shotgun (WGS) entry which is preliminary data.</text>
</comment>
<dbReference type="EMBL" id="JANBVO010000002">
    <property type="protein sequence ID" value="KAJ9156132.1"/>
    <property type="molecule type" value="Genomic_DNA"/>
</dbReference>
<proteinExistence type="predicted"/>
<dbReference type="AlphaFoldDB" id="A0AA38SCW9"/>
<evidence type="ECO:0000313" key="1">
    <source>
        <dbReference type="EMBL" id="KAJ9156132.1"/>
    </source>
</evidence>
<protein>
    <submittedName>
        <fullName evidence="1">Uncharacterized protein</fullName>
    </submittedName>
</protein>
<evidence type="ECO:0000313" key="2">
    <source>
        <dbReference type="Proteomes" id="UP001174694"/>
    </source>
</evidence>
<accession>A0AA38SCW9</accession>